<evidence type="ECO:0000313" key="10">
    <source>
        <dbReference type="EMBL" id="MBL0744520.1"/>
    </source>
</evidence>
<evidence type="ECO:0000256" key="6">
    <source>
        <dbReference type="ARBA" id="ARBA00023102"/>
    </source>
</evidence>
<dbReference type="NCBIfam" id="TIGR01856">
    <property type="entry name" value="hisJ_fam"/>
    <property type="match status" value="1"/>
</dbReference>
<keyword evidence="4 8" id="KW-0028">Amino-acid biosynthesis</keyword>
<name>A0ABS1KYJ3_9BACT</name>
<evidence type="ECO:0000256" key="2">
    <source>
        <dbReference type="ARBA" id="ARBA00009152"/>
    </source>
</evidence>
<dbReference type="EC" id="3.1.3.15" evidence="3 8"/>
<keyword evidence="6 8" id="KW-0368">Histidine biosynthesis</keyword>
<dbReference type="EMBL" id="JAERRB010000011">
    <property type="protein sequence ID" value="MBL0744520.1"/>
    <property type="molecule type" value="Genomic_DNA"/>
</dbReference>
<accession>A0ABS1KYJ3</accession>
<comment type="pathway">
    <text evidence="1 8">Amino-acid biosynthesis; L-histidine biosynthesis; L-histidine from 5-phospho-alpha-D-ribose 1-diphosphate: step 8/9.</text>
</comment>
<evidence type="ECO:0000256" key="8">
    <source>
        <dbReference type="RuleBase" id="RU366003"/>
    </source>
</evidence>
<evidence type="ECO:0000259" key="9">
    <source>
        <dbReference type="Pfam" id="PF02811"/>
    </source>
</evidence>
<keyword evidence="5 8" id="KW-0378">Hydrolase</keyword>
<comment type="similarity">
    <text evidence="2 8">Belongs to the PHP hydrolase family. HisK subfamily.</text>
</comment>
<evidence type="ECO:0000256" key="7">
    <source>
        <dbReference type="ARBA" id="ARBA00049158"/>
    </source>
</evidence>
<evidence type="ECO:0000313" key="11">
    <source>
        <dbReference type="Proteomes" id="UP000613030"/>
    </source>
</evidence>
<evidence type="ECO:0000256" key="4">
    <source>
        <dbReference type="ARBA" id="ARBA00022605"/>
    </source>
</evidence>
<feature type="domain" description="PHP" evidence="9">
    <location>
        <begin position="1"/>
        <end position="199"/>
    </location>
</feature>
<reference evidence="10 11" key="1">
    <citation type="submission" date="2021-01" db="EMBL/GenBank/DDBJ databases">
        <title>Chryseolinea sp. Jin1 Genome sequencing and assembly.</title>
        <authorList>
            <person name="Kim I."/>
        </authorList>
    </citation>
    <scope>NUCLEOTIDE SEQUENCE [LARGE SCALE GENOMIC DNA]</scope>
    <source>
        <strain evidence="10 11">Jin1</strain>
    </source>
</reference>
<comment type="caution">
    <text evidence="10">The sequence shown here is derived from an EMBL/GenBank/DDBJ whole genome shotgun (WGS) entry which is preliminary data.</text>
</comment>
<proteinExistence type="inferred from homology"/>
<organism evidence="10 11">
    <name type="scientific">Chryseolinea lacunae</name>
    <dbReference type="NCBI Taxonomy" id="2801331"/>
    <lineage>
        <taxon>Bacteria</taxon>
        <taxon>Pseudomonadati</taxon>
        <taxon>Bacteroidota</taxon>
        <taxon>Cytophagia</taxon>
        <taxon>Cytophagales</taxon>
        <taxon>Fulvivirgaceae</taxon>
        <taxon>Chryseolinea</taxon>
    </lineage>
</organism>
<comment type="catalytic activity">
    <reaction evidence="7 8">
        <text>L-histidinol phosphate + H2O = L-histidinol + phosphate</text>
        <dbReference type="Rhea" id="RHEA:14465"/>
        <dbReference type="ChEBI" id="CHEBI:15377"/>
        <dbReference type="ChEBI" id="CHEBI:43474"/>
        <dbReference type="ChEBI" id="CHEBI:57699"/>
        <dbReference type="ChEBI" id="CHEBI:57980"/>
        <dbReference type="EC" id="3.1.3.15"/>
    </reaction>
</comment>
<dbReference type="Pfam" id="PF02811">
    <property type="entry name" value="PHP"/>
    <property type="match status" value="1"/>
</dbReference>
<evidence type="ECO:0000256" key="1">
    <source>
        <dbReference type="ARBA" id="ARBA00004970"/>
    </source>
</evidence>
<dbReference type="CDD" id="cd12110">
    <property type="entry name" value="PHP_HisPPase_Hisj_like"/>
    <property type="match status" value="1"/>
</dbReference>
<protein>
    <recommendedName>
        <fullName evidence="3 8">Histidinol-phosphatase</fullName>
        <shortName evidence="8">HolPase</shortName>
        <ecNumber evidence="3 8">3.1.3.15</ecNumber>
    </recommendedName>
</protein>
<dbReference type="InterPro" id="IPR010140">
    <property type="entry name" value="Histidinol_P_phosphatase_HisJ"/>
</dbReference>
<dbReference type="SUPFAM" id="SSF89550">
    <property type="entry name" value="PHP domain-like"/>
    <property type="match status" value="1"/>
</dbReference>
<dbReference type="Proteomes" id="UP000613030">
    <property type="component" value="Unassembled WGS sequence"/>
</dbReference>
<dbReference type="PANTHER" id="PTHR21039">
    <property type="entry name" value="HISTIDINOL PHOSPHATASE-RELATED"/>
    <property type="match status" value="1"/>
</dbReference>
<dbReference type="Gene3D" id="3.20.20.140">
    <property type="entry name" value="Metal-dependent hydrolases"/>
    <property type="match status" value="1"/>
</dbReference>
<dbReference type="PANTHER" id="PTHR21039:SF0">
    <property type="entry name" value="HISTIDINOL-PHOSPHATASE"/>
    <property type="match status" value="1"/>
</dbReference>
<evidence type="ECO:0000256" key="3">
    <source>
        <dbReference type="ARBA" id="ARBA00013085"/>
    </source>
</evidence>
<keyword evidence="11" id="KW-1185">Reference proteome</keyword>
<evidence type="ECO:0000256" key="5">
    <source>
        <dbReference type="ARBA" id="ARBA00022801"/>
    </source>
</evidence>
<gene>
    <name evidence="10" type="ORF">JI741_25020</name>
</gene>
<dbReference type="InterPro" id="IPR016195">
    <property type="entry name" value="Pol/histidinol_Pase-like"/>
</dbReference>
<dbReference type="InterPro" id="IPR004013">
    <property type="entry name" value="PHP_dom"/>
</dbReference>
<dbReference type="RefSeq" id="WP_202014175.1">
    <property type="nucleotide sequence ID" value="NZ_JAERRB010000011.1"/>
</dbReference>
<sequence length="278" mass="31330">MHTHSNFCDGKGPLSDYVARAQALNMTSLGFSSHAPVPFDCKWCMKAERLDEYIAAVKSLAQNSAGLEIYRGLEVDFIPGMIGPKDFASKLDYTVGSVHFVDALPDGTPWEIDGLHTLFLEGYEKIFQSNIRDVISRYYELTRAMVETSCPTVVGHIDKIKIQNVDGKFFDEHDAWYQDQINQTLRTIQKSGAIVEVNTRGLYQKKSTTPYPSPWVLQRLHEENIPITLNSDAHHPDDLTNQFPETAALLSSIGFKTIMVLHEGTWKPFSFNTHGLHP</sequence>